<reference evidence="2 3" key="1">
    <citation type="journal article" date="2016" name="Nat. Commun.">
        <title>Thousands of microbial genomes shed light on interconnected biogeochemical processes in an aquifer system.</title>
        <authorList>
            <person name="Anantharaman K."/>
            <person name="Brown C.T."/>
            <person name="Hug L.A."/>
            <person name="Sharon I."/>
            <person name="Castelle C.J."/>
            <person name="Probst A.J."/>
            <person name="Thomas B.C."/>
            <person name="Singh A."/>
            <person name="Wilkins M.J."/>
            <person name="Karaoz U."/>
            <person name="Brodie E.L."/>
            <person name="Williams K.H."/>
            <person name="Hubbard S.S."/>
            <person name="Banfield J.F."/>
        </authorList>
    </citation>
    <scope>NUCLEOTIDE SEQUENCE [LARGE SCALE GENOMIC DNA]</scope>
</reference>
<name>A0A1G1WEQ7_9BACT</name>
<dbReference type="Proteomes" id="UP000177588">
    <property type="component" value="Unassembled WGS sequence"/>
</dbReference>
<comment type="caution">
    <text evidence="2">The sequence shown here is derived from an EMBL/GenBank/DDBJ whole genome shotgun (WGS) entry which is preliminary data.</text>
</comment>
<evidence type="ECO:0000256" key="1">
    <source>
        <dbReference type="SAM" id="Phobius"/>
    </source>
</evidence>
<proteinExistence type="predicted"/>
<evidence type="ECO:0008006" key="4">
    <source>
        <dbReference type="Google" id="ProtNLM"/>
    </source>
</evidence>
<gene>
    <name evidence="2" type="ORF">A2Z24_01325</name>
</gene>
<evidence type="ECO:0000313" key="2">
    <source>
        <dbReference type="EMBL" id="OGY26192.1"/>
    </source>
</evidence>
<dbReference type="EMBL" id="MHCT01000013">
    <property type="protein sequence ID" value="OGY26192.1"/>
    <property type="molecule type" value="Genomic_DNA"/>
</dbReference>
<sequence>MSREKIPVKVFSAAKIHAKIRITRLTAEVAILLVVLVGTAITLFWPSNFSLQQTFENLKTALSLEKVETRGLSFEDQVRVLVDGKVIDVVSIEKSPHGYVTIKDKNESVVIFSSGKELETQVRTLQTLLTKAKIEKRVVSLVDFRFEKLVVRYK</sequence>
<accession>A0A1G1WEQ7</accession>
<feature type="transmembrane region" description="Helical" evidence="1">
    <location>
        <begin position="25"/>
        <end position="45"/>
    </location>
</feature>
<dbReference type="STRING" id="1802597.A2Z24_01325"/>
<evidence type="ECO:0000313" key="3">
    <source>
        <dbReference type="Proteomes" id="UP000177588"/>
    </source>
</evidence>
<organism evidence="2 3">
    <name type="scientific">Candidatus Woykebacteria bacterium RBG_16_44_10</name>
    <dbReference type="NCBI Taxonomy" id="1802597"/>
    <lineage>
        <taxon>Bacteria</taxon>
        <taxon>Candidatus Woykeibacteriota</taxon>
    </lineage>
</organism>
<dbReference type="AlphaFoldDB" id="A0A1G1WEQ7"/>
<keyword evidence="1" id="KW-0472">Membrane</keyword>
<keyword evidence="1" id="KW-1133">Transmembrane helix</keyword>
<protein>
    <recommendedName>
        <fullName evidence="4">POTRA domain-containing protein</fullName>
    </recommendedName>
</protein>
<keyword evidence="1" id="KW-0812">Transmembrane</keyword>